<dbReference type="OMA" id="CLSHCIE"/>
<dbReference type="CDD" id="cd16616">
    <property type="entry name" value="mRING-HC-C4C4_Asi1p-like"/>
    <property type="match status" value="1"/>
</dbReference>
<dbReference type="AlphaFoldDB" id="A0A1G4MAI4"/>
<gene>
    <name evidence="2" type="ORF">LAFE_0C10198G</name>
</gene>
<keyword evidence="1" id="KW-0812">Transmembrane</keyword>
<dbReference type="Pfam" id="PF13920">
    <property type="entry name" value="zf-C3HC4_3"/>
    <property type="match status" value="1"/>
</dbReference>
<proteinExistence type="predicted"/>
<feature type="transmembrane region" description="Helical" evidence="1">
    <location>
        <begin position="234"/>
        <end position="253"/>
    </location>
</feature>
<feature type="transmembrane region" description="Helical" evidence="1">
    <location>
        <begin position="74"/>
        <end position="96"/>
    </location>
</feature>
<dbReference type="GO" id="GO:0061630">
    <property type="term" value="F:ubiquitin protein ligase activity"/>
    <property type="evidence" value="ECO:0007669"/>
    <property type="project" value="TreeGrafter"/>
</dbReference>
<organism evidence="2 3">
    <name type="scientific">Lachancea fermentati</name>
    <name type="common">Zygosaccharomyces fermentati</name>
    <dbReference type="NCBI Taxonomy" id="4955"/>
    <lineage>
        <taxon>Eukaryota</taxon>
        <taxon>Fungi</taxon>
        <taxon>Dikarya</taxon>
        <taxon>Ascomycota</taxon>
        <taxon>Saccharomycotina</taxon>
        <taxon>Saccharomycetes</taxon>
        <taxon>Saccharomycetales</taxon>
        <taxon>Saccharomycetaceae</taxon>
        <taxon>Lachancea</taxon>
    </lineage>
</organism>
<dbReference type="Proteomes" id="UP000190831">
    <property type="component" value="Chromosome C"/>
</dbReference>
<dbReference type="Gene3D" id="3.30.40.10">
    <property type="entry name" value="Zinc/RING finger domain, C3HC4 (zinc finger)"/>
    <property type="match status" value="1"/>
</dbReference>
<evidence type="ECO:0000313" key="2">
    <source>
        <dbReference type="EMBL" id="SCW00708.1"/>
    </source>
</evidence>
<evidence type="ECO:0000313" key="3">
    <source>
        <dbReference type="Proteomes" id="UP000190831"/>
    </source>
</evidence>
<dbReference type="OrthoDB" id="66726at2759"/>
<dbReference type="InterPro" id="IPR013083">
    <property type="entry name" value="Znf_RING/FYVE/PHD"/>
</dbReference>
<reference evidence="2 3" key="1">
    <citation type="submission" date="2016-03" db="EMBL/GenBank/DDBJ databases">
        <authorList>
            <person name="Devillers H."/>
        </authorList>
    </citation>
    <scope>NUCLEOTIDE SEQUENCE [LARGE SCALE GENOMIC DNA]</scope>
    <source>
        <strain evidence="2">CBS 6772</strain>
    </source>
</reference>
<keyword evidence="3" id="KW-1185">Reference proteome</keyword>
<keyword evidence="1" id="KW-0472">Membrane</keyword>
<feature type="transmembrane region" description="Helical" evidence="1">
    <location>
        <begin position="116"/>
        <end position="139"/>
    </location>
</feature>
<feature type="transmembrane region" description="Helical" evidence="1">
    <location>
        <begin position="273"/>
        <end position="293"/>
    </location>
</feature>
<evidence type="ECO:0000256" key="1">
    <source>
        <dbReference type="SAM" id="Phobius"/>
    </source>
</evidence>
<dbReference type="EMBL" id="LT598485">
    <property type="protein sequence ID" value="SCW00708.1"/>
    <property type="molecule type" value="Genomic_DNA"/>
</dbReference>
<keyword evidence="1" id="KW-1133">Transmembrane helix</keyword>
<name>A0A1G4MAI4_LACFM</name>
<dbReference type="GO" id="GO:0006511">
    <property type="term" value="P:ubiquitin-dependent protein catabolic process"/>
    <property type="evidence" value="ECO:0007669"/>
    <property type="project" value="TreeGrafter"/>
</dbReference>
<dbReference type="GO" id="GO:0016567">
    <property type="term" value="P:protein ubiquitination"/>
    <property type="evidence" value="ECO:0007669"/>
    <property type="project" value="TreeGrafter"/>
</dbReference>
<accession>A0A1G4MAI4</accession>
<protein>
    <submittedName>
        <fullName evidence="2">LAFE_0C10198g1_1</fullName>
    </submittedName>
</protein>
<dbReference type="PANTHER" id="PTHR22696">
    <property type="entry name" value="E3 UBIQUITIN-PROTEIN LIGASE RNF26"/>
    <property type="match status" value="1"/>
</dbReference>
<dbReference type="PANTHER" id="PTHR22696:SF1">
    <property type="entry name" value="E3 UBIQUITIN-PROTEIN LIGASE RNF26"/>
    <property type="match status" value="1"/>
</dbReference>
<sequence>MRSVNGSGLDELAYLNQSNATLIDSSVVFSSAINYPYQIARSLYSAIASQYKEYEMGTRADSMALNTSTFVESVGYFFSNYAVGCFVTALVLNRIVAMASLRANAQRVDLPLWSKFLFHAVAIALLVYNVCITLGQLGIMPAQATAASDIDSYLAQTYTIICLSHCIETFITTTTNSKPMEEFDYTIFELSIQFYSLSRNSPALAEYAPDCLMALFGRLIIHFVELTNRRNRRLMLSTVLNCGYLFYMFRSMYFFGLDAMPLTSRYRHFPKLFSLFCILVSLACYLLACIARLNPFSSSGTTSDTSQLQCQSFMNNWYANLNCTGEEEFTTTLIKLAILVCNPEQSRKHGIHREFPELNSPADIHKSFFVSGYMQKWSTMPDDSNNASHQVIERSVWQKRVLAYKELTAAFAFRIKCFFKGAGNVKVPQSSTVQQRKNYNDYVTEKNYVKFLTAGADDSNCGSRYLLPEEDFSGDYLPSEDDEENYDDQDYEYAERHDEDDDDRDNEFTEKDGSINAELACTEALSDLIIASAPSSAQETPSDLSWFLSVWTILKCKFQENKRLTRSQYSKLNEPAILREVMIERLLTSAQPASSDSSGIDLACVVCKTNPRNIVLWPCRCFALCEECRVSLGLRGFKTCICCRSPVNGYSKLNAV</sequence>